<dbReference type="RefSeq" id="WP_209905487.1">
    <property type="nucleotide sequence ID" value="NZ_BAAAMI010000009.1"/>
</dbReference>
<accession>A0ABS4W7E0</accession>
<name>A0ABS4W7E0_9MICC</name>
<evidence type="ECO:0000313" key="2">
    <source>
        <dbReference type="Proteomes" id="UP000766570"/>
    </source>
</evidence>
<reference evidence="1 2" key="1">
    <citation type="submission" date="2021-03" db="EMBL/GenBank/DDBJ databases">
        <title>Sequencing the genomes of 1000 actinobacteria strains.</title>
        <authorList>
            <person name="Klenk H.-P."/>
        </authorList>
    </citation>
    <scope>NUCLEOTIDE SEQUENCE [LARGE SCALE GENOMIC DNA]</scope>
    <source>
        <strain evidence="1 2">DSM 15454</strain>
    </source>
</reference>
<comment type="caution">
    <text evidence="1">The sequence shown here is derived from an EMBL/GenBank/DDBJ whole genome shotgun (WGS) entry which is preliminary data.</text>
</comment>
<dbReference type="Proteomes" id="UP000766570">
    <property type="component" value="Unassembled WGS sequence"/>
</dbReference>
<gene>
    <name evidence="1" type="ORF">JOF46_000044</name>
</gene>
<dbReference type="EMBL" id="JAGIOE010000001">
    <property type="protein sequence ID" value="MBP2372132.1"/>
    <property type="molecule type" value="Genomic_DNA"/>
</dbReference>
<evidence type="ECO:0000313" key="1">
    <source>
        <dbReference type="EMBL" id="MBP2372132.1"/>
    </source>
</evidence>
<proteinExistence type="predicted"/>
<organism evidence="1 2">
    <name type="scientific">Paeniglutamicibacter psychrophenolicus</name>
    <dbReference type="NCBI Taxonomy" id="257454"/>
    <lineage>
        <taxon>Bacteria</taxon>
        <taxon>Bacillati</taxon>
        <taxon>Actinomycetota</taxon>
        <taxon>Actinomycetes</taxon>
        <taxon>Micrococcales</taxon>
        <taxon>Micrococcaceae</taxon>
        <taxon>Paeniglutamicibacter</taxon>
    </lineage>
</organism>
<keyword evidence="2" id="KW-1185">Reference proteome</keyword>
<sequence length="138" mass="15392">MASAFKLVTVADLDYSSPDKSRVSVAARLGLLLEDGGSVLLLDNRGWSISQHWADASVDDIEKRAFDVMGPDAPTEDQDEEDMATEYWEFLSEILEQQDLDIGPAELRELPHEVRLSHRLLKRLDAALDDPGGKRTAR</sequence>
<protein>
    <submittedName>
        <fullName evidence="1">Uncharacterized protein</fullName>
    </submittedName>
</protein>